<sequence length="1160" mass="127283">MAKRPRVPAALHAELTEYSSLLRALRTSDTLDLTSHLIQPPPSFISQASLAGDVSLTDDDDGDGDGFVDEDDGENDGDDGDDNVLGGGNRDSEDDDDGENDEEALDESPTDSLSQDPFAGVASPSYSSGDDSNLKQPVNNRKSKQRDTWTRWPLLAGDVHVPEWGLSDEVKNIAERVLALSALGQGGLVHPEPNLEDAAGTSNLLNPLTEQDDLMVPDDVLHALTADSAAFLARILALVTAHVPAAEKSMQNRITPISWETVVEVACAHGVISPPVADVVRGRMSPLFTPARPDTTHRSRHLLALRQRTSQMLSKHEESILDVPNFIPDARKKPVTPLRTLLRDVSSPRNSSVAELTHCSQPMYRLRKRPGNGSEREQGPPSIWDSSEAWAACAKALREYDEAMIQDWKEEIDTLLVFAGLFSAVLTAFNIESYKWLQQQSDDTHTAILSQISMQLNSFTVNANFVNATIPAVPQVAASFKASGFAVRLNTLWFSSLVCSLLSASLGLLVKQWLREYLAGSSNISRESIRIRQYRYDGMRRWRVPEIILCLPILLQAALLLFFIGLLDLLWTLHPIVAGVVTTIVAVSMLFAITTSLLPPLYSDCPYKSPQSWLICAFIQWLKRSAASLAARYHAHLHQPRASAIPTDRERAHGAATPDPFATMLDLPAIIAHSRAGAVLRGWLHRLSMARAYGSWKERERLAMEEGRGAAALDDATLAGADAMFMDDAFLHAVVRPCMRDIAPRAALRCVDTILLRRAPRVLNDLPYWDLAPPGEGGRGDTGTLTLMNLLLDVLHRLNSGRDSDAMMEEWEEDEGPAETQEDARRGVLMTMHRLVRAIPAPSKSKTGSNESHTDAQTRPLFRRMFEVLAAVLDAEAGRASPERFVRERSFNLMCKMFTRFQAVGPDCIAAFCAYSKQTRQENAPYRFVQACYMVIRASAVLARATSRPGSIAEPEQPSTSNTLAPPSPYSAGSGHKRSFDTSFTSSVTLYSEPLRISAPPDSEDPHSDAVEPTSDSDSADDYESIRPALLDVLHDLECFFSMPVSRAAEYRPTMAMLAECAQAVLALAVRDRLAVSLSFVRALSAMVGYASAAEADADVGMDADAGGGWESADGDMDQREELDVHAARQAVRWLRRMYGLRVSSELGHPPGEPRKRCGY</sequence>
<dbReference type="InterPro" id="IPR045338">
    <property type="entry name" value="DUF6535"/>
</dbReference>
<dbReference type="EMBL" id="AYKW01000023">
    <property type="protein sequence ID" value="PIL29064.1"/>
    <property type="molecule type" value="Genomic_DNA"/>
</dbReference>
<comment type="caution">
    <text evidence="4">The sequence shown here is derived from an EMBL/GenBank/DDBJ whole genome shotgun (WGS) entry which is preliminary data.</text>
</comment>
<feature type="domain" description="DUF6535" evidence="3">
    <location>
        <begin position="390"/>
        <end position="572"/>
    </location>
</feature>
<evidence type="ECO:0000259" key="3">
    <source>
        <dbReference type="Pfam" id="PF20153"/>
    </source>
</evidence>
<evidence type="ECO:0000313" key="4">
    <source>
        <dbReference type="EMBL" id="PIL29064.1"/>
    </source>
</evidence>
<evidence type="ECO:0000313" key="5">
    <source>
        <dbReference type="Proteomes" id="UP000230002"/>
    </source>
</evidence>
<organism evidence="4 5">
    <name type="scientific">Ganoderma sinense ZZ0214-1</name>
    <dbReference type="NCBI Taxonomy" id="1077348"/>
    <lineage>
        <taxon>Eukaryota</taxon>
        <taxon>Fungi</taxon>
        <taxon>Dikarya</taxon>
        <taxon>Basidiomycota</taxon>
        <taxon>Agaricomycotina</taxon>
        <taxon>Agaricomycetes</taxon>
        <taxon>Polyporales</taxon>
        <taxon>Polyporaceae</taxon>
        <taxon>Ganoderma</taxon>
    </lineage>
</organism>
<feature type="region of interest" description="Disordered" evidence="1">
    <location>
        <begin position="53"/>
        <end position="147"/>
    </location>
</feature>
<feature type="transmembrane region" description="Helical" evidence="2">
    <location>
        <begin position="547"/>
        <end position="567"/>
    </location>
</feature>
<keyword evidence="2" id="KW-1133">Transmembrane helix</keyword>
<gene>
    <name evidence="4" type="ORF">GSI_09112</name>
</gene>
<dbReference type="Pfam" id="PF20153">
    <property type="entry name" value="DUF6535"/>
    <property type="match status" value="1"/>
</dbReference>
<feature type="region of interest" description="Disordered" evidence="1">
    <location>
        <begin position="949"/>
        <end position="978"/>
    </location>
</feature>
<accession>A0A2G8S5P9</accession>
<keyword evidence="2" id="KW-0472">Membrane</keyword>
<feature type="compositionally biased region" description="Polar residues" evidence="1">
    <location>
        <begin position="124"/>
        <end position="140"/>
    </location>
</feature>
<feature type="compositionally biased region" description="Acidic residues" evidence="1">
    <location>
        <begin position="56"/>
        <end position="82"/>
    </location>
</feature>
<name>A0A2G8S5P9_9APHY</name>
<evidence type="ECO:0000256" key="1">
    <source>
        <dbReference type="SAM" id="MobiDB-lite"/>
    </source>
</evidence>
<dbReference type="STRING" id="1077348.A0A2G8S5P9"/>
<keyword evidence="5" id="KW-1185">Reference proteome</keyword>
<feature type="transmembrane region" description="Helical" evidence="2">
    <location>
        <begin position="573"/>
        <end position="593"/>
    </location>
</feature>
<dbReference type="Proteomes" id="UP000230002">
    <property type="component" value="Unassembled WGS sequence"/>
</dbReference>
<proteinExistence type="predicted"/>
<protein>
    <recommendedName>
        <fullName evidence="3">DUF6535 domain-containing protein</fullName>
    </recommendedName>
</protein>
<reference evidence="4 5" key="1">
    <citation type="journal article" date="2015" name="Sci. Rep.">
        <title>Chromosome-level genome map provides insights into diverse defense mechanisms in the medicinal fungus Ganoderma sinense.</title>
        <authorList>
            <person name="Zhu Y."/>
            <person name="Xu J."/>
            <person name="Sun C."/>
            <person name="Zhou S."/>
            <person name="Xu H."/>
            <person name="Nelson D.R."/>
            <person name="Qian J."/>
            <person name="Song J."/>
            <person name="Luo H."/>
            <person name="Xiang L."/>
            <person name="Li Y."/>
            <person name="Xu Z."/>
            <person name="Ji A."/>
            <person name="Wang L."/>
            <person name="Lu S."/>
            <person name="Hayward A."/>
            <person name="Sun W."/>
            <person name="Li X."/>
            <person name="Schwartz D.C."/>
            <person name="Wang Y."/>
            <person name="Chen S."/>
        </authorList>
    </citation>
    <scope>NUCLEOTIDE SEQUENCE [LARGE SCALE GENOMIC DNA]</scope>
    <source>
        <strain evidence="4 5">ZZ0214-1</strain>
    </source>
</reference>
<dbReference type="AlphaFoldDB" id="A0A2G8S5P9"/>
<dbReference type="OrthoDB" id="3219854at2759"/>
<feature type="compositionally biased region" description="Acidic residues" evidence="1">
    <location>
        <begin position="92"/>
        <end position="109"/>
    </location>
</feature>
<feature type="region of interest" description="Disordered" evidence="1">
    <location>
        <begin position="996"/>
        <end position="1022"/>
    </location>
</feature>
<keyword evidence="2" id="KW-0812">Transmembrane</keyword>
<evidence type="ECO:0000256" key="2">
    <source>
        <dbReference type="SAM" id="Phobius"/>
    </source>
</evidence>